<evidence type="ECO:0000313" key="3">
    <source>
        <dbReference type="Proteomes" id="UP001596058"/>
    </source>
</evidence>
<evidence type="ECO:0000313" key="2">
    <source>
        <dbReference type="EMBL" id="MFC5827295.1"/>
    </source>
</evidence>
<keyword evidence="3" id="KW-1185">Reference proteome</keyword>
<protein>
    <recommendedName>
        <fullName evidence="1">Peptidase M61 catalytic domain-containing protein</fullName>
    </recommendedName>
</protein>
<name>A0ABW1CQY6_9ACTN</name>
<dbReference type="InterPro" id="IPR007963">
    <property type="entry name" value="Peptidase_M61_catalytic"/>
</dbReference>
<dbReference type="RefSeq" id="WP_379516800.1">
    <property type="nucleotide sequence ID" value="NZ_JBHSPA010000028.1"/>
</dbReference>
<dbReference type="Pfam" id="PF05299">
    <property type="entry name" value="Peptidase_M61"/>
    <property type="match status" value="1"/>
</dbReference>
<feature type="domain" description="Peptidase M61 catalytic" evidence="1">
    <location>
        <begin position="142"/>
        <end position="187"/>
    </location>
</feature>
<dbReference type="SUPFAM" id="SSF55486">
    <property type="entry name" value="Metalloproteases ('zincins'), catalytic domain"/>
    <property type="match status" value="1"/>
</dbReference>
<reference evidence="3" key="1">
    <citation type="journal article" date="2019" name="Int. J. Syst. Evol. Microbiol.">
        <title>The Global Catalogue of Microorganisms (GCM) 10K type strain sequencing project: providing services to taxonomists for standard genome sequencing and annotation.</title>
        <authorList>
            <consortium name="The Broad Institute Genomics Platform"/>
            <consortium name="The Broad Institute Genome Sequencing Center for Infectious Disease"/>
            <person name="Wu L."/>
            <person name="Ma J."/>
        </authorList>
    </citation>
    <scope>NUCLEOTIDE SEQUENCE [LARGE SCALE GENOMIC DNA]</scope>
    <source>
        <strain evidence="3">CCUG 53903</strain>
    </source>
</reference>
<dbReference type="Proteomes" id="UP001596058">
    <property type="component" value="Unassembled WGS sequence"/>
</dbReference>
<accession>A0ABW1CQY6</accession>
<proteinExistence type="predicted"/>
<dbReference type="InterPro" id="IPR027268">
    <property type="entry name" value="Peptidase_M4/M1_CTD_sf"/>
</dbReference>
<sequence length="297" mass="32345">MEWQGLDGGLGVSSLGVGTVGLAGTVETLLYAFYMAGPVTLHPDAGTFSMHWLSEPPFDTAAVAARIERIYEVMCDFFGEPEPGHRVFVRKNPYPGNGGTALPKSFTFGWSEIEPPTVEELASLLAHETAHNWPRLDGEHGDIAWYTEGTAEYYSIVLPYRAGLIDEAVYLGLINERARGYYTNPLQMLSNAAAYELFWQAQRAQRVPYGRSLFYLADLDAKIRAVGDRSLDDLVLAVLERQRAGAKVGVDAWLALVVAELGEAARADFAAMESGEWVVSAYGAFGPGTPARKSATT</sequence>
<organism evidence="2 3">
    <name type="scientific">Nonomuraea insulae</name>
    <dbReference type="NCBI Taxonomy" id="1616787"/>
    <lineage>
        <taxon>Bacteria</taxon>
        <taxon>Bacillati</taxon>
        <taxon>Actinomycetota</taxon>
        <taxon>Actinomycetes</taxon>
        <taxon>Streptosporangiales</taxon>
        <taxon>Streptosporangiaceae</taxon>
        <taxon>Nonomuraea</taxon>
    </lineage>
</organism>
<gene>
    <name evidence="2" type="ORF">ACFPZ3_25815</name>
</gene>
<comment type="caution">
    <text evidence="2">The sequence shown here is derived from an EMBL/GenBank/DDBJ whole genome shotgun (WGS) entry which is preliminary data.</text>
</comment>
<dbReference type="EMBL" id="JBHSPA010000028">
    <property type="protein sequence ID" value="MFC5827295.1"/>
    <property type="molecule type" value="Genomic_DNA"/>
</dbReference>
<evidence type="ECO:0000259" key="1">
    <source>
        <dbReference type="Pfam" id="PF05299"/>
    </source>
</evidence>
<dbReference type="Gene3D" id="1.10.390.10">
    <property type="entry name" value="Neutral Protease Domain 2"/>
    <property type="match status" value="1"/>
</dbReference>